<feature type="region of interest" description="Disordered" evidence="1">
    <location>
        <begin position="1"/>
        <end position="41"/>
    </location>
</feature>
<feature type="region of interest" description="Disordered" evidence="1">
    <location>
        <begin position="184"/>
        <end position="207"/>
    </location>
</feature>
<organism evidence="2 3">
    <name type="scientific">Cirrhinus molitorella</name>
    <name type="common">mud carp</name>
    <dbReference type="NCBI Taxonomy" id="172907"/>
    <lineage>
        <taxon>Eukaryota</taxon>
        <taxon>Metazoa</taxon>
        <taxon>Chordata</taxon>
        <taxon>Craniata</taxon>
        <taxon>Vertebrata</taxon>
        <taxon>Euteleostomi</taxon>
        <taxon>Actinopterygii</taxon>
        <taxon>Neopterygii</taxon>
        <taxon>Teleostei</taxon>
        <taxon>Ostariophysi</taxon>
        <taxon>Cypriniformes</taxon>
        <taxon>Cyprinidae</taxon>
        <taxon>Labeoninae</taxon>
        <taxon>Labeonini</taxon>
        <taxon>Cirrhinus</taxon>
    </lineage>
</organism>
<dbReference type="PANTHER" id="PTHR15503">
    <property type="entry name" value="LDOC1 RELATED"/>
    <property type="match status" value="1"/>
</dbReference>
<dbReference type="Gene3D" id="2.40.70.10">
    <property type="entry name" value="Acid Proteases"/>
    <property type="match status" value="1"/>
</dbReference>
<comment type="caution">
    <text evidence="2">The sequence shown here is derived from an EMBL/GenBank/DDBJ whole genome shotgun (WGS) entry which is preliminary data.</text>
</comment>
<dbReference type="PANTHER" id="PTHR15503:SF22">
    <property type="entry name" value="TRANSPOSON TY3-I GAG POLYPROTEIN"/>
    <property type="match status" value="1"/>
</dbReference>
<dbReference type="InterPro" id="IPR032567">
    <property type="entry name" value="RTL1-rel"/>
</dbReference>
<protein>
    <submittedName>
        <fullName evidence="2">Uncharacterized protein</fullName>
    </submittedName>
</protein>
<dbReference type="EMBL" id="JAYMGO010000023">
    <property type="protein sequence ID" value="KAL1249800.1"/>
    <property type="molecule type" value="Genomic_DNA"/>
</dbReference>
<dbReference type="InterPro" id="IPR021109">
    <property type="entry name" value="Peptidase_aspartic_dom_sf"/>
</dbReference>
<feature type="compositionally biased region" description="Basic and acidic residues" evidence="1">
    <location>
        <begin position="1"/>
        <end position="14"/>
    </location>
</feature>
<gene>
    <name evidence="2" type="ORF">QQF64_020805</name>
</gene>
<evidence type="ECO:0000313" key="3">
    <source>
        <dbReference type="Proteomes" id="UP001558613"/>
    </source>
</evidence>
<reference evidence="2 3" key="1">
    <citation type="submission" date="2023-09" db="EMBL/GenBank/DDBJ databases">
        <authorList>
            <person name="Wang M."/>
        </authorList>
    </citation>
    <scope>NUCLEOTIDE SEQUENCE [LARGE SCALE GENOMIC DNA]</scope>
    <source>
        <strain evidence="2">GT-2023</strain>
        <tissue evidence="2">Liver</tissue>
    </source>
</reference>
<proteinExistence type="predicted"/>
<dbReference type="InterPro" id="IPR043502">
    <property type="entry name" value="DNA/RNA_pol_sf"/>
</dbReference>
<dbReference type="Gene3D" id="3.10.10.10">
    <property type="entry name" value="HIV Type 1 Reverse Transcriptase, subunit A, domain 1"/>
    <property type="match status" value="1"/>
</dbReference>
<keyword evidence="3" id="KW-1185">Reference proteome</keyword>
<evidence type="ECO:0000313" key="2">
    <source>
        <dbReference type="EMBL" id="KAL1249800.1"/>
    </source>
</evidence>
<dbReference type="SUPFAM" id="SSF56672">
    <property type="entry name" value="DNA/RNA polymerases"/>
    <property type="match status" value="1"/>
</dbReference>
<accession>A0ABR3LA75</accession>
<name>A0ABR3LA75_9TELE</name>
<evidence type="ECO:0000256" key="1">
    <source>
        <dbReference type="SAM" id="MobiDB-lite"/>
    </source>
</evidence>
<sequence length="311" mass="34386">MELKQLPRKEEEGLALHQPHTGAQRCDPNLGRTDGPRRPLSRKKALNLYALRNYHSPQFQPLIALATEPSHCFPSTNAGPVPRLTPPAPSPISPLLPLPTVSCSSQGVAAIDGRPLGDGRINFVTEEVQLRIGTLHSEPIRLFVLQSPKNPIILGFPWLEKHNPTISWNAREITRSQSDFCKMNCLSNPPSPPSKQSPPKVDEQDSLQVPGLPDEYLDLALAFSKARASQLPPHRASDCAIDLIPGSLPPKGRVFPLSQPESEAMQAYIEEELAKGFIRPSTSPVSAGFFFVKKKDFTFYYQYRSNRDSVG</sequence>
<dbReference type="Proteomes" id="UP001558613">
    <property type="component" value="Unassembled WGS sequence"/>
</dbReference>